<sequence>MIGTLSRLERFLYSHHLLGGARQAIGVLLPPLVLAGVFGYFDPGITAAVGAACVALLDQPGGPRRYGVQGMAAAVLLGSLTVAITGVAGTDTLLTWLVVPLLCFGFSMFTVFGQQGGLLGFACLLIMTLTLRSRPELNDVWIHTAYSLGGGLFYFGYSALVHRIAWHREEQQALSAALFATADYMRARSWLYDTEADLNGRYRELMRAQHAMTEAQQAARDTVLRELPRGQRRSDRARAAALNLFIDMVALLDTLVATHTDYVTLRRHFADSDALLFPRDALRKLADNLELIALNVARNRRERVRNSIKPEVRALEFELQELRERGFADEAPEVYALLRQVLGRLKRAGDLVQRMAENTRRGGTTTLVDQRLEHALDRFLSRRKWRLGMYTSNLRLDSPHFRYAVRVTVAAAIAMTLSTVVGEWATRTVMPGWVIHDYWVLLTLLVIMKPGFALTRQRNGWRLTGTLIGCALALIIFNRFENPYTLLALLLLSGVLWYALLQVHFMLAAAANTVFVLLAFHFAGQEDTFVIGERIVDTLLACSIALLCSRYVLPWWESNFMGSLAAALRRANLRFLRSGLRYAELNRQLRQARATGADDAALRVAQHDAEMQWRVDRKNVHIAFSNFTGALYRMMAEPVKRQRNVKSLNTLMIQHHTLASHVSATIPLLAEVHEVPTGVKQALRAIEHRLAGDADENGVPPAGNGSDAPPVQQHEVLAQHDALSDARLAYPLRQMQTAAALIDELTAVVTAPQPAAQRRNTSRSGVDAASSNA</sequence>
<evidence type="ECO:0000259" key="7">
    <source>
        <dbReference type="Pfam" id="PF12805"/>
    </source>
</evidence>
<keyword evidence="10" id="KW-1185">Reference proteome</keyword>
<dbReference type="EMBL" id="JAUZQE010000021">
    <property type="protein sequence ID" value="MDR4126285.1"/>
    <property type="molecule type" value="Genomic_DNA"/>
</dbReference>
<feature type="transmembrane region" description="Helical" evidence="6">
    <location>
        <begin position="505"/>
        <end position="523"/>
    </location>
</feature>
<feature type="transmembrane region" description="Helical" evidence="6">
    <location>
        <begin position="66"/>
        <end position="87"/>
    </location>
</feature>
<protein>
    <submittedName>
        <fullName evidence="9">FUSC family membrane protein</fullName>
    </submittedName>
</protein>
<dbReference type="InterPro" id="IPR049453">
    <property type="entry name" value="Memb_transporter_dom"/>
</dbReference>
<evidence type="ECO:0000256" key="1">
    <source>
        <dbReference type="ARBA" id="ARBA00004141"/>
    </source>
</evidence>
<evidence type="ECO:0000256" key="3">
    <source>
        <dbReference type="ARBA" id="ARBA00022989"/>
    </source>
</evidence>
<feature type="transmembrane region" description="Helical" evidence="6">
    <location>
        <begin position="93"/>
        <end position="111"/>
    </location>
</feature>
<feature type="transmembrane region" description="Helical" evidence="6">
    <location>
        <begin position="460"/>
        <end position="477"/>
    </location>
</feature>
<keyword evidence="2 6" id="KW-0812">Transmembrane</keyword>
<keyword evidence="3 6" id="KW-1133">Transmembrane helix</keyword>
<evidence type="ECO:0000259" key="8">
    <source>
        <dbReference type="Pfam" id="PF13515"/>
    </source>
</evidence>
<evidence type="ECO:0000256" key="5">
    <source>
        <dbReference type="SAM" id="MobiDB-lite"/>
    </source>
</evidence>
<dbReference type="Pfam" id="PF13515">
    <property type="entry name" value="FUSC_2"/>
    <property type="match status" value="1"/>
</dbReference>
<dbReference type="Proteomes" id="UP001232156">
    <property type="component" value="Unassembled WGS sequence"/>
</dbReference>
<keyword evidence="4 6" id="KW-0472">Membrane</keyword>
<reference evidence="9 10" key="1">
    <citation type="submission" date="2023-08" db="EMBL/GenBank/DDBJ databases">
        <title>Alcaligenaceae gen. nov., a novel taxon isolated from the sludge of Yixing Pesticide Factory.</title>
        <authorList>
            <person name="Ruan L."/>
        </authorList>
    </citation>
    <scope>NUCLEOTIDE SEQUENCE [LARGE SCALE GENOMIC DNA]</scope>
    <source>
        <strain evidence="9 10">LG-2</strain>
    </source>
</reference>
<proteinExistence type="predicted"/>
<feature type="domain" description="Integral membrane bound transporter" evidence="8">
    <location>
        <begin position="435"/>
        <end position="548"/>
    </location>
</feature>
<evidence type="ECO:0000313" key="9">
    <source>
        <dbReference type="EMBL" id="MDR4126285.1"/>
    </source>
</evidence>
<feature type="transmembrane region" description="Helical" evidence="6">
    <location>
        <begin position="430"/>
        <end position="448"/>
    </location>
</feature>
<evidence type="ECO:0000256" key="4">
    <source>
        <dbReference type="ARBA" id="ARBA00023136"/>
    </source>
</evidence>
<feature type="transmembrane region" description="Helical" evidence="6">
    <location>
        <begin position="483"/>
        <end position="500"/>
    </location>
</feature>
<feature type="transmembrane region" description="Helical" evidence="6">
    <location>
        <begin position="140"/>
        <end position="160"/>
    </location>
</feature>
<organism evidence="9 10">
    <name type="scientific">Yanghanlia caeni</name>
    <dbReference type="NCBI Taxonomy" id="3064283"/>
    <lineage>
        <taxon>Bacteria</taxon>
        <taxon>Pseudomonadati</taxon>
        <taxon>Pseudomonadota</taxon>
        <taxon>Betaproteobacteria</taxon>
        <taxon>Burkholderiales</taxon>
        <taxon>Alcaligenaceae</taxon>
        <taxon>Yanghanlia</taxon>
    </lineage>
</organism>
<feature type="compositionally biased region" description="Polar residues" evidence="5">
    <location>
        <begin position="758"/>
        <end position="773"/>
    </location>
</feature>
<dbReference type="InterPro" id="IPR032692">
    <property type="entry name" value="YccS_N"/>
</dbReference>
<dbReference type="Pfam" id="PF12805">
    <property type="entry name" value="FUSC-like"/>
    <property type="match status" value="1"/>
</dbReference>
<accession>A0ABU1D7C1</accession>
<evidence type="ECO:0000313" key="10">
    <source>
        <dbReference type="Proteomes" id="UP001232156"/>
    </source>
</evidence>
<comment type="subcellular location">
    <subcellularLocation>
        <location evidence="1">Membrane</location>
        <topology evidence="1">Multi-pass membrane protein</topology>
    </subcellularLocation>
</comment>
<feature type="domain" description="Integral membrane protein YccS N-terminal" evidence="7">
    <location>
        <begin position="75"/>
        <end position="347"/>
    </location>
</feature>
<evidence type="ECO:0000256" key="2">
    <source>
        <dbReference type="ARBA" id="ARBA00022692"/>
    </source>
</evidence>
<dbReference type="RefSeq" id="WP_347287159.1">
    <property type="nucleotide sequence ID" value="NZ_JAUZQE010000021.1"/>
</dbReference>
<feature type="region of interest" description="Disordered" evidence="5">
    <location>
        <begin position="752"/>
        <end position="773"/>
    </location>
</feature>
<evidence type="ECO:0000256" key="6">
    <source>
        <dbReference type="SAM" id="Phobius"/>
    </source>
</evidence>
<comment type="caution">
    <text evidence="9">The sequence shown here is derived from an EMBL/GenBank/DDBJ whole genome shotgun (WGS) entry which is preliminary data.</text>
</comment>
<gene>
    <name evidence="9" type="ORF">Q8947_09860</name>
</gene>
<feature type="transmembrane region" description="Helical" evidence="6">
    <location>
        <begin position="403"/>
        <end position="424"/>
    </location>
</feature>
<name>A0ABU1D7C1_9BURK</name>